<gene>
    <name evidence="5" type="ORF">SA2016_2334</name>
</gene>
<evidence type="ECO:0000313" key="6">
    <source>
        <dbReference type="Proteomes" id="UP000070134"/>
    </source>
</evidence>
<feature type="compositionally biased region" description="Low complexity" evidence="4">
    <location>
        <begin position="262"/>
        <end position="285"/>
    </location>
</feature>
<feature type="compositionally biased region" description="Polar residues" evidence="4">
    <location>
        <begin position="467"/>
        <end position="485"/>
    </location>
</feature>
<feature type="region of interest" description="Disordered" evidence="4">
    <location>
        <begin position="254"/>
        <end position="316"/>
    </location>
</feature>
<dbReference type="EMBL" id="CP014518">
    <property type="protein sequence ID" value="AMM33003.1"/>
    <property type="molecule type" value="Genomic_DNA"/>
</dbReference>
<reference evidence="5 6" key="1">
    <citation type="submission" date="2016-02" db="EMBL/GenBank/DDBJ databases">
        <title>Complete genome of Sinomonas atrocyanea KCTC 3377.</title>
        <authorList>
            <person name="Kim K.M."/>
        </authorList>
    </citation>
    <scope>NUCLEOTIDE SEQUENCE [LARGE SCALE GENOMIC DNA]</scope>
    <source>
        <strain evidence="5 6">KCTC 3377</strain>
    </source>
</reference>
<keyword evidence="2" id="KW-0560">Oxidoreductase</keyword>
<organism evidence="5 6">
    <name type="scientific">Sinomonas atrocyanea</name>
    <dbReference type="NCBI Taxonomy" id="37927"/>
    <lineage>
        <taxon>Bacteria</taxon>
        <taxon>Bacillati</taxon>
        <taxon>Actinomycetota</taxon>
        <taxon>Actinomycetes</taxon>
        <taxon>Micrococcales</taxon>
        <taxon>Micrococcaceae</taxon>
        <taxon>Sinomonas</taxon>
    </lineage>
</organism>
<dbReference type="Proteomes" id="UP000070134">
    <property type="component" value="Chromosome"/>
</dbReference>
<name>A0A127A120_9MICC</name>
<dbReference type="Gene3D" id="3.40.50.720">
    <property type="entry name" value="NAD(P)-binding Rossmann-like Domain"/>
    <property type="match status" value="1"/>
</dbReference>
<accession>A0A127A120</accession>
<feature type="region of interest" description="Disordered" evidence="4">
    <location>
        <begin position="464"/>
        <end position="491"/>
    </location>
</feature>
<comment type="similarity">
    <text evidence="1 3">Belongs to the short-chain dehydrogenases/reductases (SDR) family.</text>
</comment>
<evidence type="ECO:0000256" key="2">
    <source>
        <dbReference type="ARBA" id="ARBA00023002"/>
    </source>
</evidence>
<evidence type="ECO:0000256" key="1">
    <source>
        <dbReference type="ARBA" id="ARBA00006484"/>
    </source>
</evidence>
<feature type="compositionally biased region" description="Polar residues" evidence="4">
    <location>
        <begin position="298"/>
        <end position="309"/>
    </location>
</feature>
<dbReference type="GO" id="GO:0016616">
    <property type="term" value="F:oxidoreductase activity, acting on the CH-OH group of donors, NAD or NADP as acceptor"/>
    <property type="evidence" value="ECO:0007669"/>
    <property type="project" value="UniProtKB-ARBA"/>
</dbReference>
<dbReference type="PRINTS" id="PR00081">
    <property type="entry name" value="GDHRDH"/>
</dbReference>
<keyword evidence="6" id="KW-1185">Reference proteome</keyword>
<evidence type="ECO:0000256" key="4">
    <source>
        <dbReference type="SAM" id="MobiDB-lite"/>
    </source>
</evidence>
<dbReference type="SUPFAM" id="SSF51735">
    <property type="entry name" value="NAD(P)-binding Rossmann-fold domains"/>
    <property type="match status" value="1"/>
</dbReference>
<dbReference type="PRINTS" id="PR00080">
    <property type="entry name" value="SDRFAMILY"/>
</dbReference>
<dbReference type="PANTHER" id="PTHR42901:SF1">
    <property type="entry name" value="ALCOHOL DEHYDROGENASE"/>
    <property type="match status" value="1"/>
</dbReference>
<dbReference type="PATRIC" id="fig|37927.3.peg.2403"/>
<dbReference type="AlphaFoldDB" id="A0A127A120"/>
<dbReference type="Pfam" id="PF00106">
    <property type="entry name" value="adh_short"/>
    <property type="match status" value="1"/>
</dbReference>
<dbReference type="InterPro" id="IPR002347">
    <property type="entry name" value="SDR_fam"/>
</dbReference>
<dbReference type="InterPro" id="IPR036291">
    <property type="entry name" value="NAD(P)-bd_dom_sf"/>
</dbReference>
<evidence type="ECO:0000313" key="5">
    <source>
        <dbReference type="EMBL" id="AMM33003.1"/>
    </source>
</evidence>
<dbReference type="FunFam" id="3.40.50.720:FF:000047">
    <property type="entry name" value="NADP-dependent L-serine/L-allo-threonine dehydrogenase"/>
    <property type="match status" value="1"/>
</dbReference>
<dbReference type="STRING" id="37927.SA2016_2334"/>
<proteinExistence type="inferred from homology"/>
<protein>
    <submittedName>
        <fullName evidence="5">Oxidoreductase</fullName>
    </submittedName>
</protein>
<dbReference type="KEGG" id="satk:SA2016_2334"/>
<evidence type="ECO:0000256" key="3">
    <source>
        <dbReference type="RuleBase" id="RU000363"/>
    </source>
</evidence>
<sequence>MTTTVPQTDQRSAIVTGASTGIGEATVRALAAEGWRVFAVARRAERLESLAAETGAIAVPADISEDDDVARLVAAVADGGGADTLVNIAGGARGTDWVAEAKTEDWEWMFRSNVLGTMKITRAFLPMLRANGQGTVLNLTSVAALVSYEGGGGYNAAKAAERAMTRALRLEEAENNVRVIEVLPGLVKTEEFSLRRLGGDAEAADKVYEGVEEPLTAEDIADIVRYAVTVPHHINLDEIVVRPVAQAAAHKLIRKGPRARPAHAPAAHAGRAGAGRRAPATWARACTGNGTAHGRKAATSNPSSDSPARSQPPARRACAAIEAIPRPGRRIWPRAVSPGTLSIRSLRPPGCQAISSRTGREQSACRAAFSRAVRRMAVAAERVVRPTRWRRPVWAISSRRPSAAAAATHSCAETRVGSDSAGVVRILGSFVRVVGRLHCAPPGPVILVVGDIRDFRQGRARMRRLGSTASTRPSPASFRKNSATRRSGDAQ</sequence>
<dbReference type="PANTHER" id="PTHR42901">
    <property type="entry name" value="ALCOHOL DEHYDROGENASE"/>
    <property type="match status" value="1"/>
</dbReference>